<dbReference type="Proteomes" id="UP000314294">
    <property type="component" value="Unassembled WGS sequence"/>
</dbReference>
<organism evidence="1 2">
    <name type="scientific">Liparis tanakae</name>
    <name type="common">Tanaka's snailfish</name>
    <dbReference type="NCBI Taxonomy" id="230148"/>
    <lineage>
        <taxon>Eukaryota</taxon>
        <taxon>Metazoa</taxon>
        <taxon>Chordata</taxon>
        <taxon>Craniata</taxon>
        <taxon>Vertebrata</taxon>
        <taxon>Euteleostomi</taxon>
        <taxon>Actinopterygii</taxon>
        <taxon>Neopterygii</taxon>
        <taxon>Teleostei</taxon>
        <taxon>Neoteleostei</taxon>
        <taxon>Acanthomorphata</taxon>
        <taxon>Eupercaria</taxon>
        <taxon>Perciformes</taxon>
        <taxon>Cottioidei</taxon>
        <taxon>Cottales</taxon>
        <taxon>Liparidae</taxon>
        <taxon>Liparis</taxon>
    </lineage>
</organism>
<comment type="caution">
    <text evidence="1">The sequence shown here is derived from an EMBL/GenBank/DDBJ whole genome shotgun (WGS) entry which is preliminary data.</text>
</comment>
<reference evidence="1 2" key="1">
    <citation type="submission" date="2019-03" db="EMBL/GenBank/DDBJ databases">
        <title>First draft genome of Liparis tanakae, snailfish: a comprehensive survey of snailfish specific genes.</title>
        <authorList>
            <person name="Kim W."/>
            <person name="Song I."/>
            <person name="Jeong J.-H."/>
            <person name="Kim D."/>
            <person name="Kim S."/>
            <person name="Ryu S."/>
            <person name="Song J.Y."/>
            <person name="Lee S.K."/>
        </authorList>
    </citation>
    <scope>NUCLEOTIDE SEQUENCE [LARGE SCALE GENOMIC DNA]</scope>
    <source>
        <tissue evidence="1">Muscle</tissue>
    </source>
</reference>
<protein>
    <submittedName>
        <fullName evidence="1">Uncharacterized protein</fullName>
    </submittedName>
</protein>
<name>A0A4Z2G7Y2_9TELE</name>
<dbReference type="EMBL" id="SRLO01000646">
    <property type="protein sequence ID" value="TNN49676.1"/>
    <property type="molecule type" value="Genomic_DNA"/>
</dbReference>
<evidence type="ECO:0000313" key="2">
    <source>
        <dbReference type="Proteomes" id="UP000314294"/>
    </source>
</evidence>
<sequence>MPDEEWHRGTRREQECGYCALHSITLPSFLPSSPKQYFHEGSVITLTPPDYILSMCVALFKQPLREKDAAATAAAAAGLPPFVRGVHRGGFWPLAAPGFASQRAPPV</sequence>
<proteinExistence type="predicted"/>
<accession>A0A4Z2G7Y2</accession>
<gene>
    <name evidence="1" type="ORF">EYF80_040126</name>
</gene>
<evidence type="ECO:0000313" key="1">
    <source>
        <dbReference type="EMBL" id="TNN49676.1"/>
    </source>
</evidence>
<keyword evidence="2" id="KW-1185">Reference proteome</keyword>
<dbReference type="AlphaFoldDB" id="A0A4Z2G7Y2"/>